<feature type="transmembrane region" description="Helical" evidence="1">
    <location>
        <begin position="127"/>
        <end position="147"/>
    </location>
</feature>
<dbReference type="Proteomes" id="UP000476281">
    <property type="component" value="Unassembled WGS sequence"/>
</dbReference>
<evidence type="ECO:0000313" key="5">
    <source>
        <dbReference type="Proteomes" id="UP000476281"/>
    </source>
</evidence>
<feature type="transmembrane region" description="Helical" evidence="1">
    <location>
        <begin position="240"/>
        <end position="261"/>
    </location>
</feature>
<evidence type="ECO:0000256" key="1">
    <source>
        <dbReference type="SAM" id="Phobius"/>
    </source>
</evidence>
<dbReference type="RefSeq" id="WP_015572363.1">
    <property type="nucleotide sequence ID" value="NZ_AP022510.1"/>
</dbReference>
<feature type="transmembrane region" description="Helical" evidence="1">
    <location>
        <begin position="159"/>
        <end position="180"/>
    </location>
</feature>
<dbReference type="AlphaFoldDB" id="A0A145LZY6"/>
<proteinExistence type="predicted"/>
<evidence type="ECO:0000313" key="2">
    <source>
        <dbReference type="EMBL" id="CZW75073.1"/>
    </source>
</evidence>
<gene>
    <name evidence="3" type="ORF">F9C29_15710</name>
    <name evidence="2" type="ORF">SAMEA2273352_00832</name>
</gene>
<reference evidence="2 4" key="1">
    <citation type="submission" date="2016-03" db="EMBL/GenBank/DDBJ databases">
        <authorList>
            <consortium name="Pathogen Informatics"/>
        </authorList>
    </citation>
    <scope>NUCLEOTIDE SEQUENCE [LARGE SCALE GENOMIC DNA]</scope>
    <source>
        <strain evidence="2">E1424</strain>
        <strain evidence="4">e1424</strain>
    </source>
</reference>
<feature type="transmembrane region" description="Helical" evidence="1">
    <location>
        <begin position="75"/>
        <end position="96"/>
    </location>
</feature>
<name>A0A145LZY6_9ENTR</name>
<accession>A0A145LZY6</accession>
<evidence type="ECO:0000313" key="4">
    <source>
        <dbReference type="Proteomes" id="UP000076205"/>
    </source>
</evidence>
<dbReference type="EMBL" id="WBSZ01000536">
    <property type="protein sequence ID" value="KAB2517132.1"/>
    <property type="molecule type" value="Genomic_DNA"/>
</dbReference>
<dbReference type="EMBL" id="FJYW01000001">
    <property type="protein sequence ID" value="CZW75073.1"/>
    <property type="molecule type" value="Genomic_DNA"/>
</dbReference>
<dbReference type="KEGG" id="ehm:AB284_10800"/>
<keyword evidence="1" id="KW-0472">Membrane</keyword>
<comment type="caution">
    <text evidence="3">The sequence shown here is derived from an EMBL/GenBank/DDBJ whole genome shotgun (WGS) entry which is preliminary data.</text>
</comment>
<sequence length="312" mass="35810">MQNVIGNLFIIITTAISVASLFLGLFAYNKKMKTKAIQKIELLIPKKNRITKFSEQWVSAFFLAFGNHAFSKRQLITIPFLLILYSSILFVVWYLWVLTFRNPEHIIPQHLPLTIKVALHDFIHFGFWYSLLLDVMSIYLIRAYINAGLSKGFSSVKSIVYFSSIVLGVMLSFTLIVTHLKNASIEDLYIQQGLYFEDRPVMTWNPLEVIRSSLDFIDNETMIIFTSKGAISNYFIPQAIMFYLSMFTQLTLLIVFISYMITKILHNIRTVAIWTVKYSGTATMNAIGFILIAGIILLALIYLCLYVISLMV</sequence>
<dbReference type="Proteomes" id="UP000076205">
    <property type="component" value="Unassembled WGS sequence"/>
</dbReference>
<feature type="transmembrane region" description="Helical" evidence="1">
    <location>
        <begin position="6"/>
        <end position="28"/>
    </location>
</feature>
<reference evidence="3 5" key="2">
    <citation type="submission" date="2019-09" db="EMBL/GenBank/DDBJ databases">
        <title>Reversal of blaTEM antimicrobial resistance by CRISPR-Cas9 in clinical E. coli and other Enterobacteriaceae strains.</title>
        <authorList>
            <person name="Tagliaferri T."/>
            <person name="Guimaraes N."/>
            <person name="Pereira M."/>
            <person name="Felicori L."/>
            <person name="Horz H.-P."/>
            <person name="Santos S."/>
            <person name="Mendes T."/>
        </authorList>
    </citation>
    <scope>NUCLEOTIDE SEQUENCE [LARGE SCALE GENOMIC DNA]</scope>
    <source>
        <strain evidence="3 5">E2_blaTEM_MG</strain>
    </source>
</reference>
<protein>
    <submittedName>
        <fullName evidence="3">Uncharacterized protein</fullName>
    </submittedName>
</protein>
<feature type="transmembrane region" description="Helical" evidence="1">
    <location>
        <begin position="282"/>
        <end position="308"/>
    </location>
</feature>
<evidence type="ECO:0000313" key="3">
    <source>
        <dbReference type="EMBL" id="KAB2517132.1"/>
    </source>
</evidence>
<keyword evidence="1" id="KW-0812">Transmembrane</keyword>
<keyword evidence="1" id="KW-1133">Transmembrane helix</keyword>
<organism evidence="3 5">
    <name type="scientific">Enterobacter hormaechei</name>
    <dbReference type="NCBI Taxonomy" id="158836"/>
    <lineage>
        <taxon>Bacteria</taxon>
        <taxon>Pseudomonadati</taxon>
        <taxon>Pseudomonadota</taxon>
        <taxon>Gammaproteobacteria</taxon>
        <taxon>Enterobacterales</taxon>
        <taxon>Enterobacteriaceae</taxon>
        <taxon>Enterobacter</taxon>
        <taxon>Enterobacter cloacae complex</taxon>
    </lineage>
</organism>